<keyword evidence="1" id="KW-0547">Nucleotide-binding</keyword>
<dbReference type="EMBL" id="FQZL01000013">
    <property type="protein sequence ID" value="SHJ20487.1"/>
    <property type="molecule type" value="Genomic_DNA"/>
</dbReference>
<dbReference type="PANTHER" id="PTHR43309:SF5">
    <property type="entry name" value="5-OXOPROLINASE SUBUNIT C"/>
    <property type="match status" value="1"/>
</dbReference>
<dbReference type="Pfam" id="PF02626">
    <property type="entry name" value="CT_A_B"/>
    <property type="match status" value="1"/>
</dbReference>
<dbReference type="GO" id="GO:0005524">
    <property type="term" value="F:ATP binding"/>
    <property type="evidence" value="ECO:0007669"/>
    <property type="project" value="UniProtKB-KW"/>
</dbReference>
<organism evidence="5 6">
    <name type="scientific">Dethiosulfatibacter aminovorans DSM 17477</name>
    <dbReference type="NCBI Taxonomy" id="1121476"/>
    <lineage>
        <taxon>Bacteria</taxon>
        <taxon>Bacillati</taxon>
        <taxon>Bacillota</taxon>
        <taxon>Tissierellia</taxon>
        <taxon>Dethiosulfatibacter</taxon>
    </lineage>
</organism>
<dbReference type="InterPro" id="IPR003778">
    <property type="entry name" value="CT_A_B"/>
</dbReference>
<evidence type="ECO:0000313" key="5">
    <source>
        <dbReference type="EMBL" id="SHJ20487.1"/>
    </source>
</evidence>
<dbReference type="SMART" id="SM00797">
    <property type="entry name" value="AHS2"/>
    <property type="match status" value="1"/>
</dbReference>
<dbReference type="RefSeq" id="WP_073049433.1">
    <property type="nucleotide sequence ID" value="NZ_FQZL01000013.1"/>
</dbReference>
<evidence type="ECO:0000256" key="2">
    <source>
        <dbReference type="ARBA" id="ARBA00022801"/>
    </source>
</evidence>
<dbReference type="AlphaFoldDB" id="A0A1M6HE49"/>
<dbReference type="Gene3D" id="2.40.100.10">
    <property type="entry name" value="Cyclophilin-like"/>
    <property type="match status" value="1"/>
</dbReference>
<name>A0A1M6HE49_9FIRM</name>
<dbReference type="InterPro" id="IPR052708">
    <property type="entry name" value="PxpC"/>
</dbReference>
<evidence type="ECO:0000259" key="4">
    <source>
        <dbReference type="SMART" id="SM00797"/>
    </source>
</evidence>
<dbReference type="GO" id="GO:0016787">
    <property type="term" value="F:hydrolase activity"/>
    <property type="evidence" value="ECO:0007669"/>
    <property type="project" value="UniProtKB-KW"/>
</dbReference>
<keyword evidence="3" id="KW-0067">ATP-binding</keyword>
<dbReference type="Proteomes" id="UP000184052">
    <property type="component" value="Unassembled WGS sequence"/>
</dbReference>
<accession>A0A1M6HE49</accession>
<dbReference type="SUPFAM" id="SSF50891">
    <property type="entry name" value="Cyclophilin-like"/>
    <property type="match status" value="1"/>
</dbReference>
<sequence>MGSMKILKSGMFSTIQDLGRFGHQAKGISVSGAMDQLSLRLANILVGNDEKAPCLEMTVKGDKIEFQKDAVIAITGCDMGFTVNGRPVWIDRTLFVNKGDVLDSGFCRYGKLSYLAVRGGLDIPKVLGSSSTFLRASIGGHKGRKLMAGDVLDFPDLESSMSRAVQVTREIKDLLFHPRKVRFVYGNEKDRFTEKGVGTFLNSQYTIQNDSDRMGYRMKGDVVEHVTNGDIISGGINFGSIQIPGNGQPIVMMADRQTTGGYTKIGQVIQSDLPYLSQKKPQDIVEFQSVTVDEAIELWRELNMKIRAWKESLDYGYYRVNELRRFTLSFNNKTYNVKAVEV</sequence>
<evidence type="ECO:0000313" key="6">
    <source>
        <dbReference type="Proteomes" id="UP000184052"/>
    </source>
</evidence>
<gene>
    <name evidence="5" type="ORF">SAMN02745751_01988</name>
</gene>
<protein>
    <submittedName>
        <fullName evidence="5">Biotin-dependent carboxylase uncharacterized domain-containing protein</fullName>
    </submittedName>
</protein>
<evidence type="ECO:0000256" key="3">
    <source>
        <dbReference type="ARBA" id="ARBA00022840"/>
    </source>
</evidence>
<dbReference type="NCBIfam" id="TIGR00724">
    <property type="entry name" value="urea_amlyse_rel"/>
    <property type="match status" value="1"/>
</dbReference>
<feature type="domain" description="Carboxyltransferase" evidence="4">
    <location>
        <begin position="25"/>
        <end position="305"/>
    </location>
</feature>
<dbReference type="STRING" id="1121476.SAMN02745751_01988"/>
<dbReference type="PANTHER" id="PTHR43309">
    <property type="entry name" value="5-OXOPROLINASE SUBUNIT C"/>
    <property type="match status" value="1"/>
</dbReference>
<keyword evidence="6" id="KW-1185">Reference proteome</keyword>
<reference evidence="5 6" key="1">
    <citation type="submission" date="2016-11" db="EMBL/GenBank/DDBJ databases">
        <authorList>
            <person name="Jaros S."/>
            <person name="Januszkiewicz K."/>
            <person name="Wedrychowicz H."/>
        </authorList>
    </citation>
    <scope>NUCLEOTIDE SEQUENCE [LARGE SCALE GENOMIC DNA]</scope>
    <source>
        <strain evidence="5 6">DSM 17477</strain>
    </source>
</reference>
<keyword evidence="2" id="KW-0378">Hydrolase</keyword>
<dbReference type="InterPro" id="IPR029000">
    <property type="entry name" value="Cyclophilin-like_dom_sf"/>
</dbReference>
<proteinExistence type="predicted"/>
<evidence type="ECO:0000256" key="1">
    <source>
        <dbReference type="ARBA" id="ARBA00022741"/>
    </source>
</evidence>